<dbReference type="RefSeq" id="WP_110041212.1">
    <property type="nucleotide sequence ID" value="NZ_QGTL01000017.1"/>
</dbReference>
<comment type="caution">
    <text evidence="2">The sequence shown here is derived from an EMBL/GenBank/DDBJ whole genome shotgun (WGS) entry which is preliminary data.</text>
</comment>
<dbReference type="EMBL" id="QGTL01000017">
    <property type="protein sequence ID" value="PWV68688.1"/>
    <property type="molecule type" value="Genomic_DNA"/>
</dbReference>
<reference evidence="2 3" key="1">
    <citation type="submission" date="2018-05" db="EMBL/GenBank/DDBJ databases">
        <title>Genomic Encyclopedia of Type Strains, Phase IV (KMG-IV): sequencing the most valuable type-strain genomes for metagenomic binning, comparative biology and taxonomic classification.</title>
        <authorList>
            <person name="Goeker M."/>
        </authorList>
    </citation>
    <scope>NUCLEOTIDE SEQUENCE [LARGE SCALE GENOMIC DNA]</scope>
    <source>
        <strain evidence="2 3">DSM 44717</strain>
    </source>
</reference>
<dbReference type="AlphaFoldDB" id="A0A317N2D2"/>
<feature type="domain" description="Potassium/proton antiporter subunit KhtT-like N-terminal" evidence="1">
    <location>
        <begin position="1"/>
        <end position="67"/>
    </location>
</feature>
<dbReference type="Pfam" id="PF25991">
    <property type="entry name" value="KhtT_N"/>
    <property type="match status" value="1"/>
</dbReference>
<gene>
    <name evidence="2" type="ORF">DFR69_1177</name>
</gene>
<protein>
    <submittedName>
        <fullName evidence="2">TrkA domain protein</fullName>
    </submittedName>
</protein>
<dbReference type="Proteomes" id="UP000246410">
    <property type="component" value="Unassembled WGS sequence"/>
</dbReference>
<evidence type="ECO:0000313" key="3">
    <source>
        <dbReference type="Proteomes" id="UP000246410"/>
    </source>
</evidence>
<accession>A0A317N2D2</accession>
<keyword evidence="3" id="KW-1185">Reference proteome</keyword>
<evidence type="ECO:0000259" key="1">
    <source>
        <dbReference type="Pfam" id="PF25991"/>
    </source>
</evidence>
<name>A0A317N2D2_9NOCA</name>
<dbReference type="InterPro" id="IPR058776">
    <property type="entry name" value="KhtT-like_N"/>
</dbReference>
<sequence>MDTDRTTIPGTGVLHHFRTGHGVRFALLTESTGVRHLLTYAAGSDEPAADITLAPDEADQIAELLHTGSVHDRLTRLERRVAHLAVDGD</sequence>
<organism evidence="2 3">
    <name type="scientific">Nocardia neocaledoniensis</name>
    <dbReference type="NCBI Taxonomy" id="236511"/>
    <lineage>
        <taxon>Bacteria</taxon>
        <taxon>Bacillati</taxon>
        <taxon>Actinomycetota</taxon>
        <taxon>Actinomycetes</taxon>
        <taxon>Mycobacteriales</taxon>
        <taxon>Nocardiaceae</taxon>
        <taxon>Nocardia</taxon>
    </lineage>
</organism>
<proteinExistence type="predicted"/>
<evidence type="ECO:0000313" key="2">
    <source>
        <dbReference type="EMBL" id="PWV68688.1"/>
    </source>
</evidence>